<sequence length="297" mass="31950">GGSSVQAVITNREQLIETRGPQDRAYAVLHGDGTVRCGGSPEFGGDCSGVQDFLHDVQAIHSTRSFFVALQHDGYLVTWGRDYYEHLHILEDIAQLWCLVQSIATADLAVAALLKDGSVVCWGDAEEGGDCQAVQRQLRRSGRSVTHIRGFSAGFGAVCSDGSVVTWGRATLPDRLRHVRNVEQLEATEKAFAVRLSDGSVVAWGDPEFGGDCSSVGPGIVQMIVAGIAAFAALCQDGSVVSWGDPFRGGNRREIAAQHRGEVAPFRHGFVAILEDGSEVYSDDWASQRQTYSPSQV</sequence>
<dbReference type="InterPro" id="IPR009091">
    <property type="entry name" value="RCC1/BLIP-II"/>
</dbReference>
<dbReference type="OrthoDB" id="10539747at2759"/>
<dbReference type="EMBL" id="CAJNJA010072662">
    <property type="protein sequence ID" value="CAE7907529.1"/>
    <property type="molecule type" value="Genomic_DNA"/>
</dbReference>
<dbReference type="SUPFAM" id="SSF50985">
    <property type="entry name" value="RCC1/BLIP-II"/>
    <property type="match status" value="1"/>
</dbReference>
<accession>A0A813BHS7</accession>
<feature type="non-terminal residue" evidence="1">
    <location>
        <position position="1"/>
    </location>
</feature>
<evidence type="ECO:0000313" key="2">
    <source>
        <dbReference type="Proteomes" id="UP000601435"/>
    </source>
</evidence>
<keyword evidence="2" id="KW-1185">Reference proteome</keyword>
<dbReference type="PANTHER" id="PTHR45982:SF1">
    <property type="entry name" value="REGULATOR OF CHROMOSOME CONDENSATION"/>
    <property type="match status" value="1"/>
</dbReference>
<dbReference type="PANTHER" id="PTHR45982">
    <property type="entry name" value="REGULATOR OF CHROMOSOME CONDENSATION"/>
    <property type="match status" value="1"/>
</dbReference>
<dbReference type="InterPro" id="IPR051553">
    <property type="entry name" value="Ran_GTPase-activating"/>
</dbReference>
<dbReference type="Proteomes" id="UP000601435">
    <property type="component" value="Unassembled WGS sequence"/>
</dbReference>
<comment type="caution">
    <text evidence="1">The sequence shown here is derived from an EMBL/GenBank/DDBJ whole genome shotgun (WGS) entry which is preliminary data.</text>
</comment>
<evidence type="ECO:0000313" key="1">
    <source>
        <dbReference type="EMBL" id="CAE7907529.1"/>
    </source>
</evidence>
<gene>
    <name evidence="1" type="primary">Vha26</name>
    <name evidence="1" type="ORF">SNEC2469_LOCUS30787</name>
</gene>
<organism evidence="1 2">
    <name type="scientific">Symbiodinium necroappetens</name>
    <dbReference type="NCBI Taxonomy" id="1628268"/>
    <lineage>
        <taxon>Eukaryota</taxon>
        <taxon>Sar</taxon>
        <taxon>Alveolata</taxon>
        <taxon>Dinophyceae</taxon>
        <taxon>Suessiales</taxon>
        <taxon>Symbiodiniaceae</taxon>
        <taxon>Symbiodinium</taxon>
    </lineage>
</organism>
<dbReference type="AlphaFoldDB" id="A0A813BHS7"/>
<dbReference type="Gene3D" id="2.130.10.30">
    <property type="entry name" value="Regulator of chromosome condensation 1/beta-lactamase-inhibitor protein II"/>
    <property type="match status" value="2"/>
</dbReference>
<protein>
    <submittedName>
        <fullName evidence="1">Vha26 protein</fullName>
    </submittedName>
</protein>
<proteinExistence type="predicted"/>
<name>A0A813BHS7_9DINO</name>
<reference evidence="1" key="1">
    <citation type="submission" date="2021-02" db="EMBL/GenBank/DDBJ databases">
        <authorList>
            <person name="Dougan E. K."/>
            <person name="Rhodes N."/>
            <person name="Thang M."/>
            <person name="Chan C."/>
        </authorList>
    </citation>
    <scope>NUCLEOTIDE SEQUENCE</scope>
</reference>